<evidence type="ECO:0000313" key="2">
    <source>
        <dbReference type="EMBL" id="MCL7041453.1"/>
    </source>
</evidence>
<dbReference type="GO" id="GO:0005829">
    <property type="term" value="C:cytosol"/>
    <property type="evidence" value="ECO:0007669"/>
    <property type="project" value="TreeGrafter"/>
</dbReference>
<reference evidence="2" key="1">
    <citation type="submission" date="2022-03" db="EMBL/GenBank/DDBJ databases">
        <title>A functionally conserved STORR gene fusion in Papaver species that diverged 16.8 million years ago.</title>
        <authorList>
            <person name="Catania T."/>
        </authorList>
    </citation>
    <scope>NUCLEOTIDE SEQUENCE</scope>
    <source>
        <strain evidence="2">S-191538</strain>
    </source>
</reference>
<dbReference type="InterPro" id="IPR029058">
    <property type="entry name" value="AB_hydrolase_fold"/>
</dbReference>
<dbReference type="PANTHER" id="PTHR42886">
    <property type="entry name" value="RE40534P-RELATED"/>
    <property type="match status" value="1"/>
</dbReference>
<organism evidence="2 3">
    <name type="scientific">Papaver nudicaule</name>
    <name type="common">Iceland poppy</name>
    <dbReference type="NCBI Taxonomy" id="74823"/>
    <lineage>
        <taxon>Eukaryota</taxon>
        <taxon>Viridiplantae</taxon>
        <taxon>Streptophyta</taxon>
        <taxon>Embryophyta</taxon>
        <taxon>Tracheophyta</taxon>
        <taxon>Spermatophyta</taxon>
        <taxon>Magnoliopsida</taxon>
        <taxon>Ranunculales</taxon>
        <taxon>Papaveraceae</taxon>
        <taxon>Papaveroideae</taxon>
        <taxon>Papaver</taxon>
    </lineage>
</organism>
<accession>A0AA41VHX2</accession>
<dbReference type="PANTHER" id="PTHR42886:SF53">
    <property type="entry name" value="ALPHA_BETA-HYDROLASES SUPERFAMILY PROTEIN"/>
    <property type="match status" value="1"/>
</dbReference>
<dbReference type="Pfam" id="PF12146">
    <property type="entry name" value="Hydrolase_4"/>
    <property type="match status" value="1"/>
</dbReference>
<evidence type="ECO:0000259" key="1">
    <source>
        <dbReference type="Pfam" id="PF12146"/>
    </source>
</evidence>
<gene>
    <name evidence="2" type="ORF">MKW94_006216</name>
</gene>
<dbReference type="SUPFAM" id="SSF53474">
    <property type="entry name" value="alpha/beta-Hydrolases"/>
    <property type="match status" value="1"/>
</dbReference>
<sequence>MAAQSSPTEKPLNSDVEQQRVIIKNKYGESLVGVLHETGSTQVVILCHGFQSTKDFRMIRNLAEVLTNQGISVFRFDFSGNGESEGTFQYGNYIKEADDLHSVVQHFSAMKRVIGAIVGHSKGGDVVLVYASKYHDVPTVVNVSGRYNMERGIAERLGKDYMERIEENGIIDVKDKEGNDQYRVTKDSLMERLATHMHSLCLLFEKDCRVLTVHGSADEIIPVEDAFEFAKVIANHKLHIVEGADHCYTKYPSELADAVVDFIQESLH</sequence>
<feature type="domain" description="Serine aminopeptidase S33" evidence="1">
    <location>
        <begin position="42"/>
        <end position="150"/>
    </location>
</feature>
<evidence type="ECO:0000313" key="3">
    <source>
        <dbReference type="Proteomes" id="UP001177140"/>
    </source>
</evidence>
<dbReference type="Proteomes" id="UP001177140">
    <property type="component" value="Unassembled WGS sequence"/>
</dbReference>
<keyword evidence="3" id="KW-1185">Reference proteome</keyword>
<dbReference type="Gene3D" id="3.40.50.1820">
    <property type="entry name" value="alpha/beta hydrolase"/>
    <property type="match status" value="1"/>
</dbReference>
<name>A0AA41VHX2_PAPNU</name>
<dbReference type="InterPro" id="IPR022742">
    <property type="entry name" value="Hydrolase_4"/>
</dbReference>
<comment type="caution">
    <text evidence="2">The sequence shown here is derived from an EMBL/GenBank/DDBJ whole genome shotgun (WGS) entry which is preliminary data.</text>
</comment>
<proteinExistence type="predicted"/>
<protein>
    <recommendedName>
        <fullName evidence="1">Serine aminopeptidase S33 domain-containing protein</fullName>
    </recommendedName>
</protein>
<dbReference type="AlphaFoldDB" id="A0AA41VHX2"/>
<dbReference type="EMBL" id="JAJJMA010223921">
    <property type="protein sequence ID" value="MCL7041453.1"/>
    <property type="molecule type" value="Genomic_DNA"/>
</dbReference>